<dbReference type="AlphaFoldDB" id="G8C3Q4"/>
<reference evidence="2" key="2">
    <citation type="submission" date="2011-11" db="EMBL/GenBank/DDBJ databases">
        <authorList>
            <person name="Barker E."/>
        </authorList>
    </citation>
    <scope>NUCLEOTIDE SEQUENCE</scope>
    <source>
        <strain evidence="2">Birmingham 1</strain>
    </source>
</reference>
<reference evidence="2" key="1">
    <citation type="submission" date="2011-11" db="EMBL/GenBank/DDBJ databases">
        <title>Complete genome sequence of Candidatus Mycoplasma haemominutum.</title>
        <authorList>
            <person name="Barker E.N."/>
            <person name="Darby A.C."/>
            <person name="Helps C.R."/>
            <person name="Peters I.R."/>
            <person name="Hughes M.A."/>
            <person name="Radford A.D."/>
            <person name="Novacco M."/>
            <person name="Boretti F."/>
            <person name="Hofmann-Lehmann R."/>
            <person name="Tasker S."/>
        </authorList>
    </citation>
    <scope>NUCLEOTIDE SEQUENCE</scope>
    <source>
        <strain evidence="2">Birmingham 1</strain>
    </source>
</reference>
<name>G8C3Q4_9MOLU</name>
<dbReference type="KEGG" id="mhb:MHM_04340"/>
<evidence type="ECO:0000256" key="1">
    <source>
        <dbReference type="SAM" id="MobiDB-lite"/>
    </source>
</evidence>
<dbReference type="PROSITE" id="PS51257">
    <property type="entry name" value="PROKAR_LIPOPROTEIN"/>
    <property type="match status" value="1"/>
</dbReference>
<feature type="region of interest" description="Disordered" evidence="1">
    <location>
        <begin position="44"/>
        <end position="64"/>
    </location>
</feature>
<proteinExistence type="predicted"/>
<accession>G8C3Q4</accession>
<dbReference type="EMBL" id="HE613254">
    <property type="protein sequence ID" value="CCE66952.1"/>
    <property type="molecule type" value="Genomic_DNA"/>
</dbReference>
<evidence type="ECO:0008006" key="3">
    <source>
        <dbReference type="Google" id="ProtNLM"/>
    </source>
</evidence>
<evidence type="ECO:0000313" key="2">
    <source>
        <dbReference type="EMBL" id="CCE66952.1"/>
    </source>
</evidence>
<sequence length="64" mass="6337">MKGFLLSRTIWSLCALFGAGCAVGVPLSFASTGNQLGTRGVGTQVSATTGDSRGGANSISSISN</sequence>
<organism evidence="2">
    <name type="scientific">Candidatus Mycoplasma haematominutum 'Birmingham 1'</name>
    <dbReference type="NCBI Taxonomy" id="1116213"/>
    <lineage>
        <taxon>Bacteria</taxon>
        <taxon>Bacillati</taxon>
        <taxon>Mycoplasmatota</taxon>
        <taxon>Mollicutes</taxon>
        <taxon>Mycoplasmataceae</taxon>
        <taxon>Mycoplasma</taxon>
    </lineage>
</organism>
<protein>
    <recommendedName>
        <fullName evidence="3">Lipoprotein</fullName>
    </recommendedName>
</protein>
<gene>
    <name evidence="2" type="ORF">MHM_04340</name>
</gene>
<dbReference type="HOGENOM" id="CLU_2859372_0_0_14"/>